<dbReference type="SMART" id="SM01209">
    <property type="entry name" value="GARS_A"/>
    <property type="match status" value="1"/>
</dbReference>
<dbReference type="InterPro" id="IPR011761">
    <property type="entry name" value="ATP-grasp"/>
</dbReference>
<organism evidence="6 7">
    <name type="scientific">Streptomyces pharetrae CZA14</name>
    <dbReference type="NCBI Taxonomy" id="1144883"/>
    <lineage>
        <taxon>Bacteria</taxon>
        <taxon>Bacillati</taxon>
        <taxon>Actinomycetota</taxon>
        <taxon>Actinomycetes</taxon>
        <taxon>Kitasatosporales</taxon>
        <taxon>Streptomycetaceae</taxon>
        <taxon>Streptomyces</taxon>
    </lineage>
</organism>
<dbReference type="PROSITE" id="PS50975">
    <property type="entry name" value="ATP_GRASP"/>
    <property type="match status" value="1"/>
</dbReference>
<proteinExistence type="predicted"/>
<keyword evidence="7" id="KW-1185">Reference proteome</keyword>
<dbReference type="SUPFAM" id="SSF56059">
    <property type="entry name" value="Glutathione synthetase ATP-binding domain-like"/>
    <property type="match status" value="1"/>
</dbReference>
<dbReference type="Gene3D" id="3.30.470.20">
    <property type="entry name" value="ATP-grasp fold, B domain"/>
    <property type="match status" value="1"/>
</dbReference>
<gene>
    <name evidence="6" type="ORF">OQI_11610</name>
</gene>
<keyword evidence="2 4" id="KW-0547">Nucleotide-binding</keyword>
<accession>A0ABX3YKJ0</accession>
<evidence type="ECO:0000256" key="3">
    <source>
        <dbReference type="ARBA" id="ARBA00022840"/>
    </source>
</evidence>
<reference evidence="6 7" key="1">
    <citation type="submission" date="2016-12" db="EMBL/GenBank/DDBJ databases">
        <title>Genome Mining:The Detection of Biosynthetic Gene Clusters to Aid in the Expression of Curamycin A produced by Streptomyces sp. strain CZA14.</title>
        <authorList>
            <person name="Durrell K.A."/>
            <person name="Kirby B.M."/>
            <person name="Khan W."/>
            <person name="Mthethwa T."/>
            <person name="Le Roes-Hill M."/>
        </authorList>
    </citation>
    <scope>NUCLEOTIDE SEQUENCE [LARGE SCALE GENOMIC DNA]</scope>
    <source>
        <strain evidence="6 7">CZA14</strain>
    </source>
</reference>
<evidence type="ECO:0000259" key="5">
    <source>
        <dbReference type="PROSITE" id="PS50975"/>
    </source>
</evidence>
<dbReference type="EMBL" id="MRYD01000046">
    <property type="protein sequence ID" value="OSZ60277.1"/>
    <property type="molecule type" value="Genomic_DNA"/>
</dbReference>
<sequence length="445" mass="46694">MSHLLFVETTGLGVQAIEYAKKAGHTVTYLHCPQYEFTAPPELRDRARELADHTAAFADPADDEGVLAALRDSGADAGTVDAALSTLSYCAQAAANLAEAIGARGTPADAVAAARDKGRCRAVLEEHAIPSLDFEVVTTLAQALVAADRIGYPVIVKPVLGIGKAVTSITRSPTELEAHFALADAARADLEQGMASQLDERFIVEALAHGDLYSVEVAADGETCVPLVCVGRKVGLDNPVLELGCTVPSGLPADQERELGDYAVRVCRALGLDLGVFHVEVMHTEAGFRLIEVNPRLTGGALPDSINAVADRDIFALLVDLHLGTGEPLRPLRLEAAASHTFLAAAENCTAPADLSPDWFDAFLPGLHSGWARVTAGQSLPRMTVNFDSFGMVRAVSSDLAIADAVCAETRHAVGEALGIPLMTENPSKMFTPQPAGDPAVAPPS</sequence>
<dbReference type="RefSeq" id="WP_086169273.1">
    <property type="nucleotide sequence ID" value="NZ_MRYD01000046.1"/>
</dbReference>
<keyword evidence="3 4" id="KW-0067">ATP-binding</keyword>
<dbReference type="PANTHER" id="PTHR43585:SF2">
    <property type="entry name" value="ATP-GRASP ENZYME FSQD"/>
    <property type="match status" value="1"/>
</dbReference>
<keyword evidence="1" id="KW-0436">Ligase</keyword>
<name>A0ABX3YKJ0_9ACTN</name>
<evidence type="ECO:0000313" key="7">
    <source>
        <dbReference type="Proteomes" id="UP000194266"/>
    </source>
</evidence>
<evidence type="ECO:0000313" key="6">
    <source>
        <dbReference type="EMBL" id="OSZ60277.1"/>
    </source>
</evidence>
<evidence type="ECO:0000256" key="1">
    <source>
        <dbReference type="ARBA" id="ARBA00022598"/>
    </source>
</evidence>
<evidence type="ECO:0000256" key="4">
    <source>
        <dbReference type="PROSITE-ProRule" id="PRU00409"/>
    </source>
</evidence>
<comment type="caution">
    <text evidence="6">The sequence shown here is derived from an EMBL/GenBank/DDBJ whole genome shotgun (WGS) entry which is preliminary data.</text>
</comment>
<dbReference type="Pfam" id="PF13535">
    <property type="entry name" value="ATP-grasp_4"/>
    <property type="match status" value="1"/>
</dbReference>
<evidence type="ECO:0000256" key="2">
    <source>
        <dbReference type="ARBA" id="ARBA00022741"/>
    </source>
</evidence>
<protein>
    <recommendedName>
        <fullName evidence="5">ATP-grasp domain-containing protein</fullName>
    </recommendedName>
</protein>
<dbReference type="InterPro" id="IPR052032">
    <property type="entry name" value="ATP-dep_AA_Ligase"/>
</dbReference>
<dbReference type="Proteomes" id="UP000194266">
    <property type="component" value="Unassembled WGS sequence"/>
</dbReference>
<dbReference type="PANTHER" id="PTHR43585">
    <property type="entry name" value="FUMIPYRROLE BIOSYNTHESIS PROTEIN C"/>
    <property type="match status" value="1"/>
</dbReference>
<feature type="domain" description="ATP-grasp" evidence="5">
    <location>
        <begin position="121"/>
        <end position="323"/>
    </location>
</feature>